<evidence type="ECO:0000256" key="1">
    <source>
        <dbReference type="SAM" id="Phobius"/>
    </source>
</evidence>
<sequence>MKIARIAIERPLYTWLLILFCLLGGAAGYLSVGKLEDPAFTLKSALVITPYPGASAAEVATEVSEVIEAAVQQMDEIKTVTSRNSPGLSVVEVEVRDTFGPDLLPQVWDDLRDRVSDATGDLPSGVRPSMVNDDFGDVYGIYYAITAPGFTDAEVWEIASYIRREVLAVDGVANAALSGLPQEAIFVEPDSRALANLGVDPRVIQQAIGGANAVVATGTAASGTRDLRIDAPSGDDSVSDIAGLSFGAQGEVLNLLDIASVTRERVESPDHILRFDGAPAFTLGIAGLATRNIVTVGYAVEDRLDAIATILPAGVTIHPIYEQHLVVDAATKGFLVSLALSVAVVIAVLALFMGWRASIVVGVSLLVTVVATFFFMNLWGVKVERISLGALIIAMGMLVDNAIVVAEGMQIEMRRGRRAADSAEEVASKTQIPLLGATIIGIMAFAGIGLSPDATGEFMFSLFAVIAISLMLSWLIAITVTPLLGSYLFLTGGLADGEDPYDGPIFRAYGSLVRGALRVRWLVILALIGTTMACFGAFGMVKQQFFPPASTPIFYLNYKAAQGTSVWQTSEDLAVVEEWLAGRGDVVSVLSSAGQGAERFILTYDPKPVDGSVGQLVIRATSYEAIPPLRRDLDLFVAENLPWAETRSEQIIFGPPVGADIEARFTGADPDVLRALALEAEDILRTATPLLHTERTDWRERELMTRPVFAEARAQAVGITRADVGSAIALATDGLQSGFYRERDRLIPIILRTPRAEVADGELRDLLVWSPALQDYLPLEQVIGGFSVSARDTLIERRDRVPTISVQANVIDGVTPPTVFATVRPLIEAMPLPAGYALEWGGEFESAGQAQASLGRQMPLAFGTMLLITILLFGRLRQAAVIWTIVPMAVNGAALGLLFTGQAFSFTALLGLLSLSGMLIKNAIVLVEEIDLQKAEGLPQSRAIVVACVSRLRPVVLAAGTTILGMIPLLWDALFASMAVTIMAGLGFATILTLIGVPVFYQTYFRRERQAEAQRQTDQGLSSNALPLRAAAD</sequence>
<reference evidence="2" key="1">
    <citation type="submission" date="2013-03" db="EMBL/GenBank/DDBJ databases">
        <title>Genome Sequence of the Profundibacterium mesophilum strain KAUST100406-0324T from Red Sea, a novel genus in the family Rhodobacteraceae.</title>
        <authorList>
            <person name="Essack M."/>
            <person name="Alam I."/>
            <person name="Lafi F."/>
            <person name="Alawi W."/>
            <person name="Kamanu F."/>
            <person name="Al-Suwailem A."/>
            <person name="Lee O.O."/>
            <person name="Xu Y."/>
            <person name="Bajic V."/>
            <person name="Qian P.-Y."/>
            <person name="Archer J."/>
        </authorList>
    </citation>
    <scope>NUCLEOTIDE SEQUENCE</scope>
    <source>
        <strain evidence="2">KAUST100406-0324</strain>
    </source>
</reference>
<dbReference type="GO" id="GO:0005886">
    <property type="term" value="C:plasma membrane"/>
    <property type="evidence" value="ECO:0007669"/>
    <property type="project" value="TreeGrafter"/>
</dbReference>
<dbReference type="PANTHER" id="PTHR32063:SF18">
    <property type="entry name" value="CATION EFFLUX SYSTEM PROTEIN"/>
    <property type="match status" value="1"/>
</dbReference>
<keyword evidence="1" id="KW-0812">Transmembrane</keyword>
<dbReference type="Pfam" id="PF00873">
    <property type="entry name" value="ACR_tran"/>
    <property type="match status" value="1"/>
</dbReference>
<feature type="transmembrane region" description="Helical" evidence="1">
    <location>
        <begin position="905"/>
        <end position="924"/>
    </location>
</feature>
<feature type="transmembrane region" description="Helical" evidence="1">
    <location>
        <begin position="359"/>
        <end position="380"/>
    </location>
</feature>
<feature type="transmembrane region" description="Helical" evidence="1">
    <location>
        <begin position="944"/>
        <end position="967"/>
    </location>
</feature>
<dbReference type="AlphaFoldDB" id="A0A921NVU4"/>
<accession>A0A921NVU4</accession>
<feature type="transmembrane region" description="Helical" evidence="1">
    <location>
        <begin position="432"/>
        <end position="452"/>
    </location>
</feature>
<dbReference type="Proteomes" id="UP000698242">
    <property type="component" value="Unassembled WGS sequence"/>
</dbReference>
<keyword evidence="2" id="KW-0378">Hydrolase</keyword>
<dbReference type="PANTHER" id="PTHR32063">
    <property type="match status" value="1"/>
</dbReference>
<evidence type="ECO:0000313" key="2">
    <source>
        <dbReference type="EMBL" id="KAF0674498.1"/>
    </source>
</evidence>
<dbReference type="EMBL" id="APKE01000043">
    <property type="protein sequence ID" value="KAF0674498.1"/>
    <property type="molecule type" value="Genomic_DNA"/>
</dbReference>
<dbReference type="InterPro" id="IPR027463">
    <property type="entry name" value="AcrB_DN_DC_subdom"/>
</dbReference>
<dbReference type="Gene3D" id="3.30.70.1320">
    <property type="entry name" value="Multidrug efflux transporter AcrB pore domain like"/>
    <property type="match status" value="1"/>
</dbReference>
<comment type="caution">
    <text evidence="2">The sequence shown here is derived from an EMBL/GenBank/DDBJ whole genome shotgun (WGS) entry which is preliminary data.</text>
</comment>
<feature type="transmembrane region" description="Helical" evidence="1">
    <location>
        <begin position="973"/>
        <end position="1001"/>
    </location>
</feature>
<dbReference type="OrthoDB" id="9798415at2"/>
<feature type="transmembrane region" description="Helical" evidence="1">
    <location>
        <begin position="458"/>
        <end position="480"/>
    </location>
</feature>
<dbReference type="PRINTS" id="PR00702">
    <property type="entry name" value="ACRIFLAVINRP"/>
</dbReference>
<feature type="transmembrane region" description="Helical" evidence="1">
    <location>
        <begin position="521"/>
        <end position="541"/>
    </location>
</feature>
<dbReference type="Gene3D" id="3.30.70.1430">
    <property type="entry name" value="Multidrug efflux transporter AcrB pore domain"/>
    <property type="match status" value="2"/>
</dbReference>
<feature type="transmembrane region" description="Helical" evidence="1">
    <location>
        <begin position="12"/>
        <end position="32"/>
    </location>
</feature>
<dbReference type="EC" id="3.2.2.-" evidence="2"/>
<feature type="transmembrane region" description="Helical" evidence="1">
    <location>
        <begin position="880"/>
        <end position="899"/>
    </location>
</feature>
<dbReference type="Gene3D" id="1.20.1640.10">
    <property type="entry name" value="Multidrug efflux transporter AcrB transmembrane domain"/>
    <property type="match status" value="2"/>
</dbReference>
<feature type="transmembrane region" description="Helical" evidence="1">
    <location>
        <begin position="386"/>
        <end position="411"/>
    </location>
</feature>
<name>A0A921NVU4_9RHOB</name>
<protein>
    <submittedName>
        <fullName evidence="2">Uracil-DNA glycosylase</fullName>
        <ecNumber evidence="2">3.2.2.-</ecNumber>
    </submittedName>
</protein>
<dbReference type="GO" id="GO:0016798">
    <property type="term" value="F:hydrolase activity, acting on glycosyl bonds"/>
    <property type="evidence" value="ECO:0007669"/>
    <property type="project" value="UniProtKB-KW"/>
</dbReference>
<feature type="transmembrane region" description="Helical" evidence="1">
    <location>
        <begin position="854"/>
        <end position="873"/>
    </location>
</feature>
<dbReference type="RefSeq" id="WP_159966695.1">
    <property type="nucleotide sequence ID" value="NZ_APKE01000043.1"/>
</dbReference>
<gene>
    <name evidence="2" type="ORF">PMES_03200</name>
</gene>
<keyword evidence="2" id="KW-0326">Glycosidase</keyword>
<organism evidence="2 3">
    <name type="scientific">Profundibacterium mesophilum KAUST100406-0324</name>
    <dbReference type="NCBI Taxonomy" id="1037889"/>
    <lineage>
        <taxon>Bacteria</taxon>
        <taxon>Pseudomonadati</taxon>
        <taxon>Pseudomonadota</taxon>
        <taxon>Alphaproteobacteria</taxon>
        <taxon>Rhodobacterales</taxon>
        <taxon>Roseobacteraceae</taxon>
        <taxon>Profundibacterium</taxon>
    </lineage>
</organism>
<dbReference type="Gene3D" id="3.30.2090.10">
    <property type="entry name" value="Multidrug efflux transporter AcrB TolC docking domain, DN and DC subdomains"/>
    <property type="match status" value="2"/>
</dbReference>
<keyword evidence="3" id="KW-1185">Reference proteome</keyword>
<dbReference type="SUPFAM" id="SSF82866">
    <property type="entry name" value="Multidrug efflux transporter AcrB transmembrane domain"/>
    <property type="match status" value="2"/>
</dbReference>
<dbReference type="GO" id="GO:0042910">
    <property type="term" value="F:xenobiotic transmembrane transporter activity"/>
    <property type="evidence" value="ECO:0007669"/>
    <property type="project" value="TreeGrafter"/>
</dbReference>
<dbReference type="InterPro" id="IPR001036">
    <property type="entry name" value="Acrflvin-R"/>
</dbReference>
<dbReference type="Gene3D" id="3.30.70.1440">
    <property type="entry name" value="Multidrug efflux transporter AcrB pore domain"/>
    <property type="match status" value="1"/>
</dbReference>
<keyword evidence="1" id="KW-1133">Transmembrane helix</keyword>
<keyword evidence="1" id="KW-0472">Membrane</keyword>
<dbReference type="SUPFAM" id="SSF82693">
    <property type="entry name" value="Multidrug efflux transporter AcrB pore domain, PN1, PN2, PC1 and PC2 subdomains"/>
    <property type="match status" value="2"/>
</dbReference>
<evidence type="ECO:0000313" key="3">
    <source>
        <dbReference type="Proteomes" id="UP000698242"/>
    </source>
</evidence>
<dbReference type="SUPFAM" id="SSF82714">
    <property type="entry name" value="Multidrug efflux transporter AcrB TolC docking domain, DN and DC subdomains"/>
    <property type="match status" value="2"/>
</dbReference>
<feature type="transmembrane region" description="Helical" evidence="1">
    <location>
        <begin position="333"/>
        <end position="352"/>
    </location>
</feature>
<proteinExistence type="predicted"/>